<evidence type="ECO:0000259" key="1">
    <source>
        <dbReference type="Pfam" id="PF00561"/>
    </source>
</evidence>
<dbReference type="EMBL" id="CP042345">
    <property type="protein sequence ID" value="QEA16578.1"/>
    <property type="molecule type" value="Genomic_DNA"/>
</dbReference>
<dbReference type="SUPFAM" id="SSF53474">
    <property type="entry name" value="alpha/beta-Hydrolases"/>
    <property type="match status" value="2"/>
</dbReference>
<dbReference type="InterPro" id="IPR029058">
    <property type="entry name" value="AB_hydrolase_fold"/>
</dbReference>
<feature type="domain" description="AB hydrolase-1" evidence="1">
    <location>
        <begin position="30"/>
        <end position="125"/>
    </location>
</feature>
<dbReference type="RefSeq" id="WP_147090657.1">
    <property type="nucleotide sequence ID" value="NZ_BAABJD010000005.1"/>
</dbReference>
<dbReference type="OrthoDB" id="9799612at2"/>
<keyword evidence="3" id="KW-1185">Reference proteome</keyword>
<dbReference type="Gene3D" id="3.40.50.1820">
    <property type="entry name" value="alpha/beta hydrolase"/>
    <property type="match status" value="2"/>
</dbReference>
<proteinExistence type="predicted"/>
<organism evidence="2 3">
    <name type="scientific">Novosphingobium ginsenosidimutans</name>
    <dbReference type="NCBI Taxonomy" id="1176536"/>
    <lineage>
        <taxon>Bacteria</taxon>
        <taxon>Pseudomonadati</taxon>
        <taxon>Pseudomonadota</taxon>
        <taxon>Alphaproteobacteria</taxon>
        <taxon>Sphingomonadales</taxon>
        <taxon>Sphingomonadaceae</taxon>
        <taxon>Novosphingobium</taxon>
    </lineage>
</organism>
<evidence type="ECO:0000313" key="3">
    <source>
        <dbReference type="Proteomes" id="UP000321172"/>
    </source>
</evidence>
<protein>
    <submittedName>
        <fullName evidence="2">Alpha/beta fold hydrolase</fullName>
    </submittedName>
</protein>
<dbReference type="KEGG" id="ngf:FRF71_10780"/>
<dbReference type="Proteomes" id="UP000321172">
    <property type="component" value="Chromosome"/>
</dbReference>
<keyword evidence="2" id="KW-0378">Hydrolase</keyword>
<gene>
    <name evidence="2" type="ORF">FRF71_10780</name>
</gene>
<dbReference type="GO" id="GO:0016787">
    <property type="term" value="F:hydrolase activity"/>
    <property type="evidence" value="ECO:0007669"/>
    <property type="project" value="UniProtKB-KW"/>
</dbReference>
<reference evidence="2 3" key="1">
    <citation type="journal article" date="2013" name="J. Microbiol. Biotechnol.">
        <title>Novosphingobium ginsenosidimutans sp. nov., with the ability to convert ginsenoside.</title>
        <authorList>
            <person name="Kim J.K."/>
            <person name="He D."/>
            <person name="Liu Q.M."/>
            <person name="Park H.Y."/>
            <person name="Jung M.S."/>
            <person name="Yoon M.H."/>
            <person name="Kim S.C."/>
            <person name="Im W.T."/>
        </authorList>
    </citation>
    <scope>NUCLEOTIDE SEQUENCE [LARGE SCALE GENOMIC DNA]</scope>
    <source>
        <strain evidence="2 3">FW-6</strain>
    </source>
</reference>
<dbReference type="InterPro" id="IPR050266">
    <property type="entry name" value="AB_hydrolase_sf"/>
</dbReference>
<name>A0A5B8S645_9SPHN</name>
<dbReference type="InterPro" id="IPR000073">
    <property type="entry name" value="AB_hydrolase_1"/>
</dbReference>
<dbReference type="AlphaFoldDB" id="A0A5B8S645"/>
<dbReference type="Pfam" id="PF00561">
    <property type="entry name" value="Abhydrolase_1"/>
    <property type="match status" value="1"/>
</dbReference>
<accession>A0A5B8S645</accession>
<evidence type="ECO:0000313" key="2">
    <source>
        <dbReference type="EMBL" id="QEA16578.1"/>
    </source>
</evidence>
<sequence>MAAAITRHYLTLGSGASKRRVHYRRAGTGPVLLLVHQSPRSGGEYEELMQRWGAHFTCIAPDTPGFGQSEPLAKASPDINDYADAIVEFIAALGLEQVPAYGFHSGAIILITALKRHPQRFSGIAAGGYGVWTEAEKAAFGANYTPPFLPLPYGQHLVWAWNRILEQAWFFPWYDARNETRMRNAHDDPARVHDIIMEILDAGDSFRHGYAAVLAAPRDIPPPDSVTAPVFITAYDGDPMQAHIDRLGAMPASWSAQKVRTPDDQTTVSLEFLKTLPTGPSIEPKADGHQGFITVNTSSFTGQLHWRRAETGAQDMLQVHGPGEALDCIAISGTAIDLPGHGLSSPWPGEAPTDWAPWADVIEAARAALGVSAVALPPLPVGDPARLFPDFTPDRFGAYLTRAWAIARARHFFAPWYEGNAAYAIPFAPEDIALERLATECRALVRASAARQFAIALQNKG</sequence>
<dbReference type="PANTHER" id="PTHR43798">
    <property type="entry name" value="MONOACYLGLYCEROL LIPASE"/>
    <property type="match status" value="1"/>
</dbReference>